<keyword evidence="1" id="KW-0472">Membrane</keyword>
<dbReference type="InterPro" id="IPR046682">
    <property type="entry name" value="DUF6552"/>
</dbReference>
<evidence type="ECO:0000256" key="1">
    <source>
        <dbReference type="SAM" id="Phobius"/>
    </source>
</evidence>
<reference evidence="2" key="1">
    <citation type="submission" date="2018-05" db="EMBL/GenBank/DDBJ databases">
        <authorList>
            <person name="Lanie J.A."/>
            <person name="Ng W.-L."/>
            <person name="Kazmierczak K.M."/>
            <person name="Andrzejewski T.M."/>
            <person name="Davidsen T.M."/>
            <person name="Wayne K.J."/>
            <person name="Tettelin H."/>
            <person name="Glass J.I."/>
            <person name="Rusch D."/>
            <person name="Podicherti R."/>
            <person name="Tsui H.-C.T."/>
            <person name="Winkler M.E."/>
        </authorList>
    </citation>
    <scope>NUCLEOTIDE SEQUENCE</scope>
</reference>
<feature type="transmembrane region" description="Helical" evidence="1">
    <location>
        <begin position="25"/>
        <end position="43"/>
    </location>
</feature>
<dbReference type="EMBL" id="UINC01004589">
    <property type="protein sequence ID" value="SVA15453.1"/>
    <property type="molecule type" value="Genomic_DNA"/>
</dbReference>
<dbReference type="Pfam" id="PF20189">
    <property type="entry name" value="DUF6552"/>
    <property type="match status" value="1"/>
</dbReference>
<keyword evidence="1" id="KW-0812">Transmembrane</keyword>
<organism evidence="2">
    <name type="scientific">marine metagenome</name>
    <dbReference type="NCBI Taxonomy" id="408172"/>
    <lineage>
        <taxon>unclassified sequences</taxon>
        <taxon>metagenomes</taxon>
        <taxon>ecological metagenomes</taxon>
    </lineage>
</organism>
<feature type="transmembrane region" description="Helical" evidence="1">
    <location>
        <begin position="73"/>
        <end position="91"/>
    </location>
</feature>
<feature type="transmembrane region" description="Helical" evidence="1">
    <location>
        <begin position="50"/>
        <end position="67"/>
    </location>
</feature>
<dbReference type="AlphaFoldDB" id="A0A381TN45"/>
<proteinExistence type="predicted"/>
<keyword evidence="1" id="KW-1133">Transmembrane helix</keyword>
<accession>A0A381TN45</accession>
<evidence type="ECO:0000313" key="2">
    <source>
        <dbReference type="EMBL" id="SVA15453.1"/>
    </source>
</evidence>
<protein>
    <submittedName>
        <fullName evidence="2">Uncharacterized protein</fullName>
    </submittedName>
</protein>
<sequence length="96" mass="11061">MRLETHENPSKTSTPLKHHHPKTWYGKWISSIILIIAMIFTANNLYPINLFLHILGISGWLWVSIIWNDRALIVVNAVALAIFANGIVNYISKLYY</sequence>
<name>A0A381TN45_9ZZZZ</name>
<gene>
    <name evidence="2" type="ORF">METZ01_LOCUS68307</name>
</gene>